<keyword evidence="3" id="KW-1185">Reference proteome</keyword>
<dbReference type="AlphaFoldDB" id="K9ZK43"/>
<reference evidence="3" key="1">
    <citation type="journal article" date="2013" name="Proc. Natl. Acad. Sci. U.S.A.">
        <title>Improving the coverage of the cyanobacterial phylum using diversity-driven genome sequencing.</title>
        <authorList>
            <person name="Shih P.M."/>
            <person name="Wu D."/>
            <person name="Latifi A."/>
            <person name="Axen S.D."/>
            <person name="Fewer D.P."/>
            <person name="Talla E."/>
            <person name="Calteau A."/>
            <person name="Cai F."/>
            <person name="Tandeau de Marsac N."/>
            <person name="Rippka R."/>
            <person name="Herdman M."/>
            <person name="Sivonen K."/>
            <person name="Coursin T."/>
            <person name="Laurent T."/>
            <person name="Goodwin L."/>
            <person name="Nolan M."/>
            <person name="Davenport K.W."/>
            <person name="Han C.S."/>
            <person name="Rubin E.M."/>
            <person name="Eisen J.A."/>
            <person name="Woyke T."/>
            <person name="Gugger M."/>
            <person name="Kerfeld C.A."/>
        </authorList>
    </citation>
    <scope>NUCLEOTIDE SEQUENCE [LARGE SCALE GENOMIC DNA]</scope>
    <source>
        <strain evidence="3">ATCC 27899 / PCC 7122</strain>
    </source>
</reference>
<name>K9ZK43_ANACC</name>
<dbReference type="Proteomes" id="UP000010474">
    <property type="component" value="Chromosome"/>
</dbReference>
<evidence type="ECO:0000313" key="3">
    <source>
        <dbReference type="Proteomes" id="UP000010474"/>
    </source>
</evidence>
<feature type="transmembrane region" description="Helical" evidence="1">
    <location>
        <begin position="6"/>
        <end position="25"/>
    </location>
</feature>
<protein>
    <submittedName>
        <fullName evidence="2">Uncharacterized protein</fullName>
    </submittedName>
</protein>
<evidence type="ECO:0000256" key="1">
    <source>
        <dbReference type="SAM" id="Phobius"/>
    </source>
</evidence>
<organism evidence="2 3">
    <name type="scientific">Anabaena cylindrica (strain ATCC 27899 / PCC 7122)</name>
    <dbReference type="NCBI Taxonomy" id="272123"/>
    <lineage>
        <taxon>Bacteria</taxon>
        <taxon>Bacillati</taxon>
        <taxon>Cyanobacteriota</taxon>
        <taxon>Cyanophyceae</taxon>
        <taxon>Nostocales</taxon>
        <taxon>Nostocaceae</taxon>
        <taxon>Anabaena</taxon>
    </lineage>
</organism>
<keyword evidence="1" id="KW-0812">Transmembrane</keyword>
<sequence>MVEQIYVNFDLISVIIGYMMKIYLFDSTLDLTVRLLYA</sequence>
<keyword evidence="1" id="KW-0472">Membrane</keyword>
<evidence type="ECO:0000313" key="2">
    <source>
        <dbReference type="EMBL" id="AFZ59613.1"/>
    </source>
</evidence>
<gene>
    <name evidence="2" type="ordered locus">Anacy_4249</name>
</gene>
<dbReference type="KEGG" id="acy:Anacy_4249"/>
<proteinExistence type="predicted"/>
<dbReference type="HOGENOM" id="CLU_3323737_0_0_3"/>
<dbReference type="EMBL" id="CP003659">
    <property type="protein sequence ID" value="AFZ59613.1"/>
    <property type="molecule type" value="Genomic_DNA"/>
</dbReference>
<accession>K9ZK43</accession>
<dbReference type="PATRIC" id="fig|272123.3.peg.4627"/>
<keyword evidence="1" id="KW-1133">Transmembrane helix</keyword>